<dbReference type="AlphaFoldDB" id="A0A554JE57"/>
<gene>
    <name evidence="2" type="ORF">G01um101477_39</name>
</gene>
<sequence>MKKILLVLLFSLLAVSCNKTEQPKKETFTGTWYSGYEGYFTDVSYSLSYDPSKATIVKNSENSAKITDIQTKKDGRILFFNNDGAGFSSSEEVWKEYFQKTSGCTECTTTTNILSFNPSNFQSPVTNMITFENLSEYWIISKVYPGYIAIMVPKPIGTIKEILETLTWHYTKIQPT</sequence>
<dbReference type="Proteomes" id="UP000319613">
    <property type="component" value="Unassembled WGS sequence"/>
</dbReference>
<reference evidence="2 3" key="1">
    <citation type="submission" date="2017-07" db="EMBL/GenBank/DDBJ databases">
        <title>Mechanisms for carbon and nitrogen cycling indicate functional differentiation within the Candidate Phyla Radiation.</title>
        <authorList>
            <person name="Danczak R.E."/>
            <person name="Johnston M.D."/>
            <person name="Kenah C."/>
            <person name="Slattery M."/>
            <person name="Wrighton K.C."/>
            <person name="Wilkins M.J."/>
        </authorList>
    </citation>
    <scope>NUCLEOTIDE SEQUENCE [LARGE SCALE GENOMIC DNA]</scope>
    <source>
        <strain evidence="2">Gr01-1014_77</strain>
    </source>
</reference>
<feature type="chain" id="PRO_5022177755" description="Lipocalin-like domain-containing protein" evidence="1">
    <location>
        <begin position="20"/>
        <end position="176"/>
    </location>
</feature>
<evidence type="ECO:0000256" key="1">
    <source>
        <dbReference type="SAM" id="SignalP"/>
    </source>
</evidence>
<feature type="signal peptide" evidence="1">
    <location>
        <begin position="1"/>
        <end position="19"/>
    </location>
</feature>
<protein>
    <recommendedName>
        <fullName evidence="4">Lipocalin-like domain-containing protein</fullName>
    </recommendedName>
</protein>
<evidence type="ECO:0008006" key="4">
    <source>
        <dbReference type="Google" id="ProtNLM"/>
    </source>
</evidence>
<dbReference type="PROSITE" id="PS51257">
    <property type="entry name" value="PROKAR_LIPOPROTEIN"/>
    <property type="match status" value="1"/>
</dbReference>
<organism evidence="2 3">
    <name type="scientific">Candidatus Doudnabacteria bacterium Gr01-1014_77</name>
    <dbReference type="NCBI Taxonomy" id="2017133"/>
    <lineage>
        <taxon>Bacteria</taxon>
        <taxon>Candidatus Doudnaibacteriota</taxon>
    </lineage>
</organism>
<evidence type="ECO:0000313" key="3">
    <source>
        <dbReference type="Proteomes" id="UP000319613"/>
    </source>
</evidence>
<proteinExistence type="predicted"/>
<keyword evidence="1" id="KW-0732">Signal</keyword>
<name>A0A554JE57_9BACT</name>
<evidence type="ECO:0000313" key="2">
    <source>
        <dbReference type="EMBL" id="TSC66652.1"/>
    </source>
</evidence>
<comment type="caution">
    <text evidence="2">The sequence shown here is derived from an EMBL/GenBank/DDBJ whole genome shotgun (WGS) entry which is preliminary data.</text>
</comment>
<dbReference type="EMBL" id="VMFF01000002">
    <property type="protein sequence ID" value="TSC66652.1"/>
    <property type="molecule type" value="Genomic_DNA"/>
</dbReference>
<accession>A0A554JE57</accession>